<dbReference type="PRINTS" id="PR00451">
    <property type="entry name" value="CHITINBINDNG"/>
</dbReference>
<evidence type="ECO:0000313" key="7">
    <source>
        <dbReference type="Proteomes" id="UP000824120"/>
    </source>
</evidence>
<feature type="disulfide bond" evidence="4">
    <location>
        <begin position="138"/>
        <end position="153"/>
    </location>
</feature>
<dbReference type="InterPro" id="IPR036861">
    <property type="entry name" value="Endochitinase-like_sf"/>
</dbReference>
<dbReference type="CDD" id="cd00035">
    <property type="entry name" value="ChtBD1"/>
    <property type="match status" value="1"/>
</dbReference>
<keyword evidence="2" id="KW-0732">Signal</keyword>
<evidence type="ECO:0000256" key="4">
    <source>
        <dbReference type="PROSITE-ProRule" id="PRU00261"/>
    </source>
</evidence>
<feature type="disulfide bond" evidence="4">
    <location>
        <begin position="147"/>
        <end position="159"/>
    </location>
</feature>
<dbReference type="PROSITE" id="PS50941">
    <property type="entry name" value="CHIT_BIND_I_2"/>
    <property type="match status" value="1"/>
</dbReference>
<dbReference type="InterPro" id="IPR001002">
    <property type="entry name" value="Chitin-bd_1"/>
</dbReference>
<name>A0A9J5WV74_SOLCO</name>
<protein>
    <recommendedName>
        <fullName evidence="5">Chitin-binding type-1 domain-containing protein</fullName>
    </recommendedName>
</protein>
<dbReference type="FunFam" id="3.30.60.10:FF:000001">
    <property type="entry name" value="Basic endochitinase"/>
    <property type="match status" value="1"/>
</dbReference>
<dbReference type="Proteomes" id="UP000824120">
    <property type="component" value="Chromosome 10"/>
</dbReference>
<dbReference type="Gene3D" id="3.30.60.10">
    <property type="entry name" value="Endochitinase-like"/>
    <property type="match status" value="1"/>
</dbReference>
<gene>
    <name evidence="6" type="ORF">H5410_050350</name>
</gene>
<evidence type="ECO:0000259" key="5">
    <source>
        <dbReference type="PROSITE" id="PS50941"/>
    </source>
</evidence>
<keyword evidence="3 4" id="KW-1015">Disulfide bond</keyword>
<dbReference type="PROSITE" id="PS00026">
    <property type="entry name" value="CHIT_BIND_I_1"/>
    <property type="match status" value="1"/>
</dbReference>
<reference evidence="6 7" key="1">
    <citation type="submission" date="2020-09" db="EMBL/GenBank/DDBJ databases">
        <title>De no assembly of potato wild relative species, Solanum commersonii.</title>
        <authorList>
            <person name="Cho K."/>
        </authorList>
    </citation>
    <scope>NUCLEOTIDE SEQUENCE [LARGE SCALE GENOMIC DNA]</scope>
    <source>
        <strain evidence="6">LZ3.2</strain>
        <tissue evidence="6">Leaf</tissue>
    </source>
</reference>
<evidence type="ECO:0000256" key="1">
    <source>
        <dbReference type="ARBA" id="ARBA00022669"/>
    </source>
</evidence>
<feature type="domain" description="Chitin-binding type-1" evidence="5">
    <location>
        <begin position="135"/>
        <end position="176"/>
    </location>
</feature>
<dbReference type="Pfam" id="PF00187">
    <property type="entry name" value="Chitin_bind_1"/>
    <property type="match status" value="1"/>
</dbReference>
<evidence type="ECO:0000256" key="3">
    <source>
        <dbReference type="ARBA" id="ARBA00023157"/>
    </source>
</evidence>
<dbReference type="OrthoDB" id="617225at2759"/>
<sequence>MLKLANRSLPLLTAATRDNSWNAVNVYGNSIDGDVITRGTPLTSPPLIDMISNDPILRGVKLKHGIVEAFTKLSCFRTRVSGWSGMERRSIERADEKRKGPIMEPLKKEDESKYSCYAKTSYFDDLVLLLTVTSAQQCGRQARGRACANRLCCSQYGFCGSTRAYCGFGCQSNCRRYDATGKGEKLDDDEHKNNGGHN</sequence>
<comment type="caution">
    <text evidence="6">The sequence shown here is derived from an EMBL/GenBank/DDBJ whole genome shotgun (WGS) entry which is preliminary data.</text>
</comment>
<dbReference type="SUPFAM" id="SSF57016">
    <property type="entry name" value="Plant lectins/antimicrobial peptides"/>
    <property type="match status" value="1"/>
</dbReference>
<dbReference type="GO" id="GO:0008061">
    <property type="term" value="F:chitin binding"/>
    <property type="evidence" value="ECO:0007669"/>
    <property type="project" value="UniProtKB-UniRule"/>
</dbReference>
<dbReference type="AlphaFoldDB" id="A0A9J5WV74"/>
<evidence type="ECO:0000313" key="6">
    <source>
        <dbReference type="EMBL" id="KAG5579723.1"/>
    </source>
</evidence>
<feature type="disulfide bond" evidence="4">
    <location>
        <begin position="170"/>
        <end position="174"/>
    </location>
</feature>
<proteinExistence type="predicted"/>
<keyword evidence="1 4" id="KW-0147">Chitin-binding</keyword>
<dbReference type="EMBL" id="JACXVP010000010">
    <property type="protein sequence ID" value="KAG5579723.1"/>
    <property type="molecule type" value="Genomic_DNA"/>
</dbReference>
<organism evidence="6 7">
    <name type="scientific">Solanum commersonii</name>
    <name type="common">Commerson's wild potato</name>
    <name type="synonym">Commerson's nightshade</name>
    <dbReference type="NCBI Taxonomy" id="4109"/>
    <lineage>
        <taxon>Eukaryota</taxon>
        <taxon>Viridiplantae</taxon>
        <taxon>Streptophyta</taxon>
        <taxon>Embryophyta</taxon>
        <taxon>Tracheophyta</taxon>
        <taxon>Spermatophyta</taxon>
        <taxon>Magnoliopsida</taxon>
        <taxon>eudicotyledons</taxon>
        <taxon>Gunneridae</taxon>
        <taxon>Pentapetalae</taxon>
        <taxon>asterids</taxon>
        <taxon>lamiids</taxon>
        <taxon>Solanales</taxon>
        <taxon>Solanaceae</taxon>
        <taxon>Solanoideae</taxon>
        <taxon>Solaneae</taxon>
        <taxon>Solanum</taxon>
    </lineage>
</organism>
<feature type="disulfide bond" evidence="4">
    <location>
        <begin position="152"/>
        <end position="166"/>
    </location>
</feature>
<dbReference type="PANTHER" id="PTHR47849">
    <property type="entry name" value="CHITIN-BINDING LECTIN 1"/>
    <property type="match status" value="1"/>
</dbReference>
<accession>A0A9J5WV74</accession>
<evidence type="ECO:0000256" key="2">
    <source>
        <dbReference type="ARBA" id="ARBA00022729"/>
    </source>
</evidence>
<keyword evidence="7" id="KW-1185">Reference proteome</keyword>
<dbReference type="InterPro" id="IPR018371">
    <property type="entry name" value="Chitin-binding_1_CS"/>
</dbReference>
<dbReference type="SMART" id="SM00270">
    <property type="entry name" value="ChtBD1"/>
    <property type="match status" value="1"/>
</dbReference>